<feature type="coiled-coil region" evidence="1">
    <location>
        <begin position="56"/>
        <end position="90"/>
    </location>
</feature>
<protein>
    <submittedName>
        <fullName evidence="3">Uncharacterized protein</fullName>
    </submittedName>
</protein>
<dbReference type="AlphaFoldDB" id="A0A812IJ40"/>
<evidence type="ECO:0000313" key="3">
    <source>
        <dbReference type="EMBL" id="CAE7038821.1"/>
    </source>
</evidence>
<proteinExistence type="predicted"/>
<dbReference type="Proteomes" id="UP000604046">
    <property type="component" value="Unassembled WGS sequence"/>
</dbReference>
<accession>A0A812IJ40</accession>
<evidence type="ECO:0000256" key="2">
    <source>
        <dbReference type="SAM" id="MobiDB-lite"/>
    </source>
</evidence>
<organism evidence="3 4">
    <name type="scientific">Symbiodinium natans</name>
    <dbReference type="NCBI Taxonomy" id="878477"/>
    <lineage>
        <taxon>Eukaryota</taxon>
        <taxon>Sar</taxon>
        <taxon>Alveolata</taxon>
        <taxon>Dinophyceae</taxon>
        <taxon>Suessiales</taxon>
        <taxon>Symbiodiniaceae</taxon>
        <taxon>Symbiodinium</taxon>
    </lineage>
</organism>
<keyword evidence="4" id="KW-1185">Reference proteome</keyword>
<reference evidence="3" key="1">
    <citation type="submission" date="2021-02" db="EMBL/GenBank/DDBJ databases">
        <authorList>
            <person name="Dougan E. K."/>
            <person name="Rhodes N."/>
            <person name="Thang M."/>
            <person name="Chan C."/>
        </authorList>
    </citation>
    <scope>NUCLEOTIDE SEQUENCE</scope>
</reference>
<evidence type="ECO:0000256" key="1">
    <source>
        <dbReference type="SAM" id="Coils"/>
    </source>
</evidence>
<gene>
    <name evidence="3" type="ORF">SNAT2548_LOCUS4628</name>
</gene>
<feature type="region of interest" description="Disordered" evidence="2">
    <location>
        <begin position="123"/>
        <end position="143"/>
    </location>
</feature>
<keyword evidence="1" id="KW-0175">Coiled coil</keyword>
<dbReference type="EMBL" id="CAJNDS010000287">
    <property type="protein sequence ID" value="CAE7038821.1"/>
    <property type="molecule type" value="Genomic_DNA"/>
</dbReference>
<feature type="region of interest" description="Disordered" evidence="2">
    <location>
        <begin position="157"/>
        <end position="191"/>
    </location>
</feature>
<comment type="caution">
    <text evidence="3">The sequence shown here is derived from an EMBL/GenBank/DDBJ whole genome shotgun (WGS) entry which is preliminary data.</text>
</comment>
<evidence type="ECO:0000313" key="4">
    <source>
        <dbReference type="Proteomes" id="UP000604046"/>
    </source>
</evidence>
<name>A0A812IJ40_9DINO</name>
<sequence>MLQATSDLMTAFCPQGGGRHYADVIKAARKLQRCPRDSGNIVVDPDRQVLELFQLYTAYKEKAIDLEARLAATEASLEAAQAKILKLECQKEQKEPKEVQADEKAAWAEVTTEEPASAPKMIKKSYTCPGTTENTDSDDEGWGSWTDQGKVREVIPVYNPFNEVKGGGKGQRGRKRQNDSSTSKCRTKDRSCKRTCSMRCPKWRRQRS</sequence>